<protein>
    <submittedName>
        <fullName evidence="2">Uncharacterized protein</fullName>
    </submittedName>
</protein>
<sequence length="278" mass="31427">MAPTAIVNGKPTADALESRLYDLIREAYNEKSPDQNENIDAGHTQLLPSTEHFKLKDEKRQRTFNATKSTIEGLAHLVKPSVVFKWWFALMAANISIVGFSTISLTALLDLDDSLIEAGQNAWRQKDDGWDVQEMLNTVKETYRVDAERKESREGIEKHISSPATSDPIESSLRKVLMDLLLSCHLREVLAARCIVFLQEYQDAIRREDIRAGLEDKLPIELIDIVAEWAAEGRNIPKIPGMHLTVPNESGNASPEERHRKVAKMAVKCWKQLQSNKD</sequence>
<proteinExistence type="predicted"/>
<comment type="caution">
    <text evidence="2">The sequence shown here is derived from an EMBL/GenBank/DDBJ whole genome shotgun (WGS) entry which is preliminary data.</text>
</comment>
<dbReference type="AlphaFoldDB" id="A0A9P4I4Z7"/>
<dbReference type="Proteomes" id="UP000799772">
    <property type="component" value="Unassembled WGS sequence"/>
</dbReference>
<dbReference type="EMBL" id="ML978137">
    <property type="protein sequence ID" value="KAF2093588.1"/>
    <property type="molecule type" value="Genomic_DNA"/>
</dbReference>
<accession>A0A9P4I4Z7</accession>
<evidence type="ECO:0000313" key="3">
    <source>
        <dbReference type="Proteomes" id="UP000799772"/>
    </source>
</evidence>
<evidence type="ECO:0000313" key="2">
    <source>
        <dbReference type="EMBL" id="KAF2093588.1"/>
    </source>
</evidence>
<reference evidence="2" key="1">
    <citation type="journal article" date="2020" name="Stud. Mycol.">
        <title>101 Dothideomycetes genomes: a test case for predicting lifestyles and emergence of pathogens.</title>
        <authorList>
            <person name="Haridas S."/>
            <person name="Albert R."/>
            <person name="Binder M."/>
            <person name="Bloem J."/>
            <person name="Labutti K."/>
            <person name="Salamov A."/>
            <person name="Andreopoulos B."/>
            <person name="Baker S."/>
            <person name="Barry K."/>
            <person name="Bills G."/>
            <person name="Bluhm B."/>
            <person name="Cannon C."/>
            <person name="Castanera R."/>
            <person name="Culley D."/>
            <person name="Daum C."/>
            <person name="Ezra D."/>
            <person name="Gonzalez J."/>
            <person name="Henrissat B."/>
            <person name="Kuo A."/>
            <person name="Liang C."/>
            <person name="Lipzen A."/>
            <person name="Lutzoni F."/>
            <person name="Magnuson J."/>
            <person name="Mondo S."/>
            <person name="Nolan M."/>
            <person name="Ohm R."/>
            <person name="Pangilinan J."/>
            <person name="Park H.-J."/>
            <person name="Ramirez L."/>
            <person name="Alfaro M."/>
            <person name="Sun H."/>
            <person name="Tritt A."/>
            <person name="Yoshinaga Y."/>
            <person name="Zwiers L.-H."/>
            <person name="Turgeon B."/>
            <person name="Goodwin S."/>
            <person name="Spatafora J."/>
            <person name="Crous P."/>
            <person name="Grigoriev I."/>
        </authorList>
    </citation>
    <scope>NUCLEOTIDE SEQUENCE</scope>
    <source>
        <strain evidence="2">CBS 133067</strain>
    </source>
</reference>
<name>A0A9P4I4Z7_9PEZI</name>
<keyword evidence="1" id="KW-1133">Transmembrane helix</keyword>
<gene>
    <name evidence="2" type="ORF">NA57DRAFT_81090</name>
</gene>
<keyword evidence="3" id="KW-1185">Reference proteome</keyword>
<keyword evidence="1" id="KW-0812">Transmembrane</keyword>
<organism evidence="2 3">
    <name type="scientific">Rhizodiscina lignyota</name>
    <dbReference type="NCBI Taxonomy" id="1504668"/>
    <lineage>
        <taxon>Eukaryota</taxon>
        <taxon>Fungi</taxon>
        <taxon>Dikarya</taxon>
        <taxon>Ascomycota</taxon>
        <taxon>Pezizomycotina</taxon>
        <taxon>Dothideomycetes</taxon>
        <taxon>Pleosporomycetidae</taxon>
        <taxon>Aulographales</taxon>
        <taxon>Rhizodiscinaceae</taxon>
        <taxon>Rhizodiscina</taxon>
    </lineage>
</organism>
<keyword evidence="1" id="KW-0472">Membrane</keyword>
<evidence type="ECO:0000256" key="1">
    <source>
        <dbReference type="SAM" id="Phobius"/>
    </source>
</evidence>
<feature type="transmembrane region" description="Helical" evidence="1">
    <location>
        <begin position="86"/>
        <end position="109"/>
    </location>
</feature>